<feature type="transmembrane region" description="Helical" evidence="2">
    <location>
        <begin position="62"/>
        <end position="83"/>
    </location>
</feature>
<feature type="coiled-coil region" evidence="1">
    <location>
        <begin position="229"/>
        <end position="256"/>
    </location>
</feature>
<dbReference type="Proteomes" id="UP000199205">
    <property type="component" value="Unassembled WGS sequence"/>
</dbReference>
<keyword evidence="1" id="KW-0175">Coiled coil</keyword>
<keyword evidence="2" id="KW-0472">Membrane</keyword>
<dbReference type="PANTHER" id="PTHR32309">
    <property type="entry name" value="TYROSINE-PROTEIN KINASE"/>
    <property type="match status" value="1"/>
</dbReference>
<dbReference type="GO" id="GO:0004713">
    <property type="term" value="F:protein tyrosine kinase activity"/>
    <property type="evidence" value="ECO:0007669"/>
    <property type="project" value="TreeGrafter"/>
</dbReference>
<evidence type="ECO:0000313" key="4">
    <source>
        <dbReference type="Proteomes" id="UP000199205"/>
    </source>
</evidence>
<gene>
    <name evidence="3" type="ORF">GA0061101_10112</name>
</gene>
<dbReference type="GO" id="GO:0005886">
    <property type="term" value="C:plasma membrane"/>
    <property type="evidence" value="ECO:0007669"/>
    <property type="project" value="TreeGrafter"/>
</dbReference>
<reference evidence="3 4" key="1">
    <citation type="submission" date="2016-08" db="EMBL/GenBank/DDBJ databases">
        <authorList>
            <person name="Seilhamer J.J."/>
        </authorList>
    </citation>
    <scope>NUCLEOTIDE SEQUENCE [LARGE SCALE GENOMIC DNA]</scope>
    <source>
        <strain evidence="3 4">P1-7</strain>
    </source>
</reference>
<dbReference type="InterPro" id="IPR050445">
    <property type="entry name" value="Bact_polysacc_biosynth/exp"/>
</dbReference>
<sequence length="421" mass="46487">MAHDTGKVTETVQLSATEHSRNVAANLSVTARKLRFSTSRRSQLFKAVGLRPRPMQQIISKAILASTFLLLVVPNLASIYYFVFLASDQYQSETRFTVRSSTPALGKNQLAKATGLPSTQIVQDTLIVTNFIKSKDMVAALTSKVDLQNIYGRETIDPIARLKKDASSEKLLRYWEDMISVSIDANSGIVTVKARAFSAADAQKILKEVVNASEAVVNDVNNRIWRDVIVTAQTNLDNAKNQLQNTREELLSARNQTGILSVEGASTIITNLISSVQKERIGLQQKYDALLGAVSADAPQMKVLKREIDSKQKQLDQLNSQIAGQNKSEQNLADVSVDMSQRELEQSLAEQQFATSMKTLEQVQFVSKQQLLYLDTFLAPDLPDDAEYPKRALWIGGVFAATLLIWGAVVGALTNVRSRLV</sequence>
<feature type="coiled-coil region" evidence="1">
    <location>
        <begin position="301"/>
        <end position="328"/>
    </location>
</feature>
<feature type="transmembrane region" description="Helical" evidence="2">
    <location>
        <begin position="392"/>
        <end position="416"/>
    </location>
</feature>
<organism evidence="3 4">
    <name type="scientific">Rhizobium lusitanum</name>
    <dbReference type="NCBI Taxonomy" id="293958"/>
    <lineage>
        <taxon>Bacteria</taxon>
        <taxon>Pseudomonadati</taxon>
        <taxon>Pseudomonadota</taxon>
        <taxon>Alphaproteobacteria</taxon>
        <taxon>Hyphomicrobiales</taxon>
        <taxon>Rhizobiaceae</taxon>
        <taxon>Rhizobium/Agrobacterium group</taxon>
        <taxon>Rhizobium</taxon>
    </lineage>
</organism>
<name>A0A1C3TUN8_9HYPH</name>
<keyword evidence="2" id="KW-1133">Transmembrane helix</keyword>
<proteinExistence type="predicted"/>
<evidence type="ECO:0000256" key="1">
    <source>
        <dbReference type="SAM" id="Coils"/>
    </source>
</evidence>
<keyword evidence="2" id="KW-0812">Transmembrane</keyword>
<dbReference type="OrthoDB" id="7800844at2"/>
<dbReference type="AlphaFoldDB" id="A0A1C3TUN8"/>
<protein>
    <submittedName>
        <fullName evidence="3">Capsular polysaccharide transport system permease protein</fullName>
    </submittedName>
</protein>
<dbReference type="PANTHER" id="PTHR32309:SF13">
    <property type="entry name" value="FERRIC ENTEROBACTIN TRANSPORT PROTEIN FEPE"/>
    <property type="match status" value="1"/>
</dbReference>
<evidence type="ECO:0000256" key="2">
    <source>
        <dbReference type="SAM" id="Phobius"/>
    </source>
</evidence>
<evidence type="ECO:0000313" key="3">
    <source>
        <dbReference type="EMBL" id="SCB06963.1"/>
    </source>
</evidence>
<dbReference type="EMBL" id="FMAF01000001">
    <property type="protein sequence ID" value="SCB06963.1"/>
    <property type="molecule type" value="Genomic_DNA"/>
</dbReference>
<accession>A0A1C3TUN8</accession>